<accession>A0A225WRI6</accession>
<evidence type="ECO:0000256" key="2">
    <source>
        <dbReference type="ARBA" id="ARBA00010400"/>
    </source>
</evidence>
<feature type="chain" id="PRO_5028511959" description="RxLR effector protein" evidence="5">
    <location>
        <begin position="19"/>
        <end position="195"/>
    </location>
</feature>
<dbReference type="AlphaFoldDB" id="A0A225WRI6"/>
<comment type="similarity">
    <text evidence="2 5">Belongs to the RxLR effector family.</text>
</comment>
<comment type="subcellular location">
    <subcellularLocation>
        <location evidence="1 5">Secreted</location>
    </subcellularLocation>
</comment>
<keyword evidence="4 5" id="KW-0732">Signal</keyword>
<dbReference type="EMBL" id="NBNE01000343">
    <property type="protein sequence ID" value="OWZ20263.1"/>
    <property type="molecule type" value="Genomic_DNA"/>
</dbReference>
<sequence length="195" mass="21832">MRVAFVLLAVIAISIVNAATNTASTTLSATTSMGPVNSIDTALDDTNSKQFLRSGRKLNGEDTNNDEERSLWDKVRKIFGSSAKNKIVPVSAEQLKTASQKVKVPQVLTKLSPQQLTDLSQGKTRQIFANWAQNKVLPKKVWPMLNGLSKNDREQVMRWYVVDIYRGGKWNWWVHALDDPDLDTLTHVLCYGSND</sequence>
<reference evidence="7" key="1">
    <citation type="submission" date="2017-03" db="EMBL/GenBank/DDBJ databases">
        <title>Phytopthora megakarya and P. palmivora, two closely related causual agents of cacao black pod achieved similar genome size and gene model numbers by different mechanisms.</title>
        <authorList>
            <person name="Ali S."/>
            <person name="Shao J."/>
            <person name="Larry D.J."/>
            <person name="Kronmiller B."/>
            <person name="Shen D."/>
            <person name="Strem M.D."/>
            <person name="Melnick R.L."/>
            <person name="Guiltinan M.J."/>
            <person name="Tyler B.M."/>
            <person name="Meinhardt L.W."/>
            <person name="Bailey B.A."/>
        </authorList>
    </citation>
    <scope>NUCLEOTIDE SEQUENCE [LARGE SCALE GENOMIC DNA]</scope>
    <source>
        <strain evidence="7">zdho120</strain>
    </source>
</reference>
<keyword evidence="7" id="KW-1185">Reference proteome</keyword>
<dbReference type="Pfam" id="PF16810">
    <property type="entry name" value="RXLR"/>
    <property type="match status" value="1"/>
</dbReference>
<protein>
    <recommendedName>
        <fullName evidence="5">RxLR effector protein</fullName>
    </recommendedName>
</protein>
<comment type="caution">
    <text evidence="6">The sequence shown here is derived from an EMBL/GenBank/DDBJ whole genome shotgun (WGS) entry which is preliminary data.</text>
</comment>
<comment type="function">
    <text evidence="5">Effector that suppresses plant defense responses during pathogen infection.</text>
</comment>
<comment type="domain">
    <text evidence="5">The RxLR-dEER motif acts to carry the protein into the host cell cytoplasm through binding to cell surface phosphatidylinositol-3-phosphate.</text>
</comment>
<name>A0A225WRI6_9STRA</name>
<evidence type="ECO:0000256" key="3">
    <source>
        <dbReference type="ARBA" id="ARBA00022525"/>
    </source>
</evidence>
<evidence type="ECO:0000313" key="7">
    <source>
        <dbReference type="Proteomes" id="UP000198211"/>
    </source>
</evidence>
<proteinExistence type="inferred from homology"/>
<dbReference type="InterPro" id="IPR031825">
    <property type="entry name" value="RXLR"/>
</dbReference>
<evidence type="ECO:0000256" key="4">
    <source>
        <dbReference type="ARBA" id="ARBA00022729"/>
    </source>
</evidence>
<evidence type="ECO:0000256" key="5">
    <source>
        <dbReference type="RuleBase" id="RU367124"/>
    </source>
</evidence>
<evidence type="ECO:0000313" key="6">
    <source>
        <dbReference type="EMBL" id="OWZ20263.1"/>
    </source>
</evidence>
<evidence type="ECO:0000256" key="1">
    <source>
        <dbReference type="ARBA" id="ARBA00004613"/>
    </source>
</evidence>
<dbReference type="GO" id="GO:0005576">
    <property type="term" value="C:extracellular region"/>
    <property type="evidence" value="ECO:0007669"/>
    <property type="project" value="UniProtKB-SubCell"/>
</dbReference>
<organism evidence="6 7">
    <name type="scientific">Phytophthora megakarya</name>
    <dbReference type="NCBI Taxonomy" id="4795"/>
    <lineage>
        <taxon>Eukaryota</taxon>
        <taxon>Sar</taxon>
        <taxon>Stramenopiles</taxon>
        <taxon>Oomycota</taxon>
        <taxon>Peronosporomycetes</taxon>
        <taxon>Peronosporales</taxon>
        <taxon>Peronosporaceae</taxon>
        <taxon>Phytophthora</taxon>
    </lineage>
</organism>
<keyword evidence="3 5" id="KW-0964">Secreted</keyword>
<dbReference type="Proteomes" id="UP000198211">
    <property type="component" value="Unassembled WGS sequence"/>
</dbReference>
<feature type="signal peptide" evidence="5">
    <location>
        <begin position="1"/>
        <end position="18"/>
    </location>
</feature>
<gene>
    <name evidence="6" type="ORF">PHMEG_0005351</name>
</gene>